<dbReference type="OrthoDB" id="912202at2759"/>
<organism evidence="2 3">
    <name type="scientific">Capsicum baccatum</name>
    <name type="common">Peruvian pepper</name>
    <dbReference type="NCBI Taxonomy" id="33114"/>
    <lineage>
        <taxon>Eukaryota</taxon>
        <taxon>Viridiplantae</taxon>
        <taxon>Streptophyta</taxon>
        <taxon>Embryophyta</taxon>
        <taxon>Tracheophyta</taxon>
        <taxon>Spermatophyta</taxon>
        <taxon>Magnoliopsida</taxon>
        <taxon>eudicotyledons</taxon>
        <taxon>Gunneridae</taxon>
        <taxon>Pentapetalae</taxon>
        <taxon>asterids</taxon>
        <taxon>lamiids</taxon>
        <taxon>Solanales</taxon>
        <taxon>Solanaceae</taxon>
        <taxon>Solanoideae</taxon>
        <taxon>Capsiceae</taxon>
        <taxon>Capsicum</taxon>
    </lineage>
</organism>
<name>A0A2G2W4H8_CAPBA</name>
<evidence type="ECO:0000313" key="2">
    <source>
        <dbReference type="EMBL" id="PHT40124.1"/>
    </source>
</evidence>
<dbReference type="Proteomes" id="UP000224567">
    <property type="component" value="Unassembled WGS sequence"/>
</dbReference>
<dbReference type="InterPro" id="IPR054722">
    <property type="entry name" value="PolX-like_BBD"/>
</dbReference>
<accession>A0A2G2W4H8</accession>
<dbReference type="AlphaFoldDB" id="A0A2G2W4H8"/>
<comment type="caution">
    <text evidence="2">The sequence shown here is derived from an EMBL/GenBank/DDBJ whole genome shotgun (WGS) entry which is preliminary data.</text>
</comment>
<sequence length="349" mass="39160">MIVSKKLENKLQVIHMLLKEFEHILASILNHNLTSSLNSILLDLLAEETRMISLSSLSSPSNSFAAYKGKYHGLSTIECFNYHEKGPYASYYCNQRDSGATHYMTGDLTIFTFSKSSLVPDTITVANGMNLDIQRSVTLKFIFSDSPSLVLSDFLYVPKLSANLISVNQLLDKHFFIFFSPNSCLIQDLRTGKHRRLGHPRTQNLKSLFSSGDLVSKIDFKNNVTIDCEYCTLTKSHFLPFNKESTDAVVPSTPLSSYFDDEPDRNVIVFLVAPPPLPTPDLGIPSSSHVLSPFETLHSVVIPDLVKLVNLPPACLFYLRLIISLFLDLINRRLTVKNGTLLCKLNLMH</sequence>
<keyword evidence="3" id="KW-1185">Reference proteome</keyword>
<reference evidence="3" key="2">
    <citation type="journal article" date="2017" name="J. Anim. Genet.">
        <title>Multiple reference genome sequences of hot pepper reveal the massive evolution of plant disease resistance genes by retroduplication.</title>
        <authorList>
            <person name="Kim S."/>
            <person name="Park J."/>
            <person name="Yeom S.-I."/>
            <person name="Kim Y.-M."/>
            <person name="Seo E."/>
            <person name="Kim K.-T."/>
            <person name="Kim M.-S."/>
            <person name="Lee J.M."/>
            <person name="Cheong K."/>
            <person name="Shin H.-S."/>
            <person name="Kim S.-B."/>
            <person name="Han K."/>
            <person name="Lee J."/>
            <person name="Park M."/>
            <person name="Lee H.-A."/>
            <person name="Lee H.-Y."/>
            <person name="Lee Y."/>
            <person name="Oh S."/>
            <person name="Lee J.H."/>
            <person name="Choi E."/>
            <person name="Choi E."/>
            <person name="Lee S.E."/>
            <person name="Jeon J."/>
            <person name="Kim H."/>
            <person name="Choi G."/>
            <person name="Song H."/>
            <person name="Lee J."/>
            <person name="Lee S.-C."/>
            <person name="Kwon J.-K."/>
            <person name="Lee H.-Y."/>
            <person name="Koo N."/>
            <person name="Hong Y."/>
            <person name="Kim R.W."/>
            <person name="Kang W.-H."/>
            <person name="Huh J.H."/>
            <person name="Kang B.-C."/>
            <person name="Yang T.-J."/>
            <person name="Lee Y.-H."/>
            <person name="Bennetzen J.L."/>
            <person name="Choi D."/>
        </authorList>
    </citation>
    <scope>NUCLEOTIDE SEQUENCE [LARGE SCALE GENOMIC DNA]</scope>
    <source>
        <strain evidence="3">cv. PBC81</strain>
    </source>
</reference>
<dbReference type="Pfam" id="PF22936">
    <property type="entry name" value="Pol_BBD"/>
    <property type="match status" value="1"/>
</dbReference>
<protein>
    <recommendedName>
        <fullName evidence="1">Retrovirus-related Pol polyprotein from transposon TNT 1-94-like beta-barrel domain-containing protein</fullName>
    </recommendedName>
</protein>
<gene>
    <name evidence="2" type="ORF">CQW23_18978</name>
</gene>
<reference evidence="2 3" key="1">
    <citation type="journal article" date="2017" name="Genome Biol.">
        <title>New reference genome sequences of hot pepper reveal the massive evolution of plant disease-resistance genes by retroduplication.</title>
        <authorList>
            <person name="Kim S."/>
            <person name="Park J."/>
            <person name="Yeom S.I."/>
            <person name="Kim Y.M."/>
            <person name="Seo E."/>
            <person name="Kim K.T."/>
            <person name="Kim M.S."/>
            <person name="Lee J.M."/>
            <person name="Cheong K."/>
            <person name="Shin H.S."/>
            <person name="Kim S.B."/>
            <person name="Han K."/>
            <person name="Lee J."/>
            <person name="Park M."/>
            <person name="Lee H.A."/>
            <person name="Lee H.Y."/>
            <person name="Lee Y."/>
            <person name="Oh S."/>
            <person name="Lee J.H."/>
            <person name="Choi E."/>
            <person name="Choi E."/>
            <person name="Lee S.E."/>
            <person name="Jeon J."/>
            <person name="Kim H."/>
            <person name="Choi G."/>
            <person name="Song H."/>
            <person name="Lee J."/>
            <person name="Lee S.C."/>
            <person name="Kwon J.K."/>
            <person name="Lee H.Y."/>
            <person name="Koo N."/>
            <person name="Hong Y."/>
            <person name="Kim R.W."/>
            <person name="Kang W.H."/>
            <person name="Huh J.H."/>
            <person name="Kang B.C."/>
            <person name="Yang T.J."/>
            <person name="Lee Y.H."/>
            <person name="Bennetzen J.L."/>
            <person name="Choi D."/>
        </authorList>
    </citation>
    <scope>NUCLEOTIDE SEQUENCE [LARGE SCALE GENOMIC DNA]</scope>
    <source>
        <strain evidence="3">cv. PBC81</strain>
    </source>
</reference>
<feature type="domain" description="Retrovirus-related Pol polyprotein from transposon TNT 1-94-like beta-barrel" evidence="1">
    <location>
        <begin position="97"/>
        <end position="174"/>
    </location>
</feature>
<proteinExistence type="predicted"/>
<dbReference type="EMBL" id="MLFT02000008">
    <property type="protein sequence ID" value="PHT40124.1"/>
    <property type="molecule type" value="Genomic_DNA"/>
</dbReference>
<evidence type="ECO:0000259" key="1">
    <source>
        <dbReference type="Pfam" id="PF22936"/>
    </source>
</evidence>
<evidence type="ECO:0000313" key="3">
    <source>
        <dbReference type="Proteomes" id="UP000224567"/>
    </source>
</evidence>